<comment type="caution">
    <text evidence="10">The sequence shown here is derived from an EMBL/GenBank/DDBJ whole genome shotgun (WGS) entry which is preliminary data.</text>
</comment>
<dbReference type="PANTHER" id="PTHR30177">
    <property type="entry name" value="GLYCINE BETAINE/L-PROLINE TRANSPORT SYSTEM PERMEASE PROTEIN PROW"/>
    <property type="match status" value="1"/>
</dbReference>
<dbReference type="GO" id="GO:0022857">
    <property type="term" value="F:transmembrane transporter activity"/>
    <property type="evidence" value="ECO:0007669"/>
    <property type="project" value="InterPro"/>
</dbReference>
<keyword evidence="3 8" id="KW-0812">Transmembrane</keyword>
<dbReference type="Pfam" id="PF00528">
    <property type="entry name" value="BPD_transp_1"/>
    <property type="match status" value="1"/>
</dbReference>
<dbReference type="HOGENOM" id="CLU_038355_0_1_9"/>
<evidence type="ECO:0000256" key="4">
    <source>
        <dbReference type="ARBA" id="ARBA00022989"/>
    </source>
</evidence>
<feature type="transmembrane region" description="Helical" evidence="8">
    <location>
        <begin position="166"/>
        <end position="190"/>
    </location>
</feature>
<dbReference type="PROSITE" id="PS50928">
    <property type="entry name" value="ABC_TM1"/>
    <property type="match status" value="1"/>
</dbReference>
<dbReference type="SUPFAM" id="SSF161098">
    <property type="entry name" value="MetI-like"/>
    <property type="match status" value="1"/>
</dbReference>
<comment type="similarity">
    <text evidence="7">In the N-terminal section; belongs to the binding-protein-dependent transport system permease family.</text>
</comment>
<feature type="transmembrane region" description="Helical" evidence="8">
    <location>
        <begin position="12"/>
        <end position="34"/>
    </location>
</feature>
<feature type="transmembrane region" description="Helical" evidence="8">
    <location>
        <begin position="120"/>
        <end position="146"/>
    </location>
</feature>
<name>E6MIB9_9FIRM</name>
<dbReference type="STRING" id="887929.HMP0721_1754"/>
<evidence type="ECO:0000256" key="3">
    <source>
        <dbReference type="ARBA" id="ARBA00022692"/>
    </source>
</evidence>
<keyword evidence="5 8" id="KW-0472">Membrane</keyword>
<evidence type="ECO:0000313" key="11">
    <source>
        <dbReference type="Proteomes" id="UP000004754"/>
    </source>
</evidence>
<dbReference type="CDD" id="cd06261">
    <property type="entry name" value="TM_PBP2"/>
    <property type="match status" value="1"/>
</dbReference>
<evidence type="ECO:0000256" key="2">
    <source>
        <dbReference type="ARBA" id="ARBA00022448"/>
    </source>
</evidence>
<dbReference type="PANTHER" id="PTHR30177:SF4">
    <property type="entry name" value="OSMOPROTECTANT IMPORT PERMEASE PROTEIN OSMW"/>
    <property type="match status" value="1"/>
</dbReference>
<dbReference type="GO" id="GO:0043190">
    <property type="term" value="C:ATP-binding cassette (ABC) transporter complex"/>
    <property type="evidence" value="ECO:0007669"/>
    <property type="project" value="InterPro"/>
</dbReference>
<dbReference type="RefSeq" id="WP_006599176.1">
    <property type="nucleotide sequence ID" value="NZ_GL622359.1"/>
</dbReference>
<feature type="transmembrane region" description="Helical" evidence="8">
    <location>
        <begin position="202"/>
        <end position="221"/>
    </location>
</feature>
<reference evidence="10 11" key="1">
    <citation type="submission" date="2010-12" db="EMBL/GenBank/DDBJ databases">
        <authorList>
            <person name="Muzny D."/>
            <person name="Qin X."/>
            <person name="Deng J."/>
            <person name="Jiang H."/>
            <person name="Liu Y."/>
            <person name="Qu J."/>
            <person name="Song X.-Z."/>
            <person name="Zhang L."/>
            <person name="Thornton R."/>
            <person name="Coyle M."/>
            <person name="Francisco L."/>
            <person name="Jackson L."/>
            <person name="Javaid M."/>
            <person name="Korchina V."/>
            <person name="Kovar C."/>
            <person name="Mata R."/>
            <person name="Mathew T."/>
            <person name="Ngo R."/>
            <person name="Nguyen L."/>
            <person name="Nguyen N."/>
            <person name="Okwuonu G."/>
            <person name="Ongeri F."/>
            <person name="Pham C."/>
            <person name="Simmons D."/>
            <person name="Wilczek-Boney K."/>
            <person name="Hale W."/>
            <person name="Jakkamsetti A."/>
            <person name="Pham P."/>
            <person name="Ruth R."/>
            <person name="San Lucas F."/>
            <person name="Warren J."/>
            <person name="Zhang J."/>
            <person name="Zhao Z."/>
            <person name="Zhou C."/>
            <person name="Zhu D."/>
            <person name="Lee S."/>
            <person name="Bess C."/>
            <person name="Blankenburg K."/>
            <person name="Forbes L."/>
            <person name="Fu Q."/>
            <person name="Gubbala S."/>
            <person name="Hirani K."/>
            <person name="Jayaseelan J.C."/>
            <person name="Lara F."/>
            <person name="Munidasa M."/>
            <person name="Palculict T."/>
            <person name="Patil S."/>
            <person name="Pu L.-L."/>
            <person name="Saada N."/>
            <person name="Tang L."/>
            <person name="Weissenberger G."/>
            <person name="Zhu Y."/>
            <person name="Hemphill L."/>
            <person name="Shang Y."/>
            <person name="Youmans B."/>
            <person name="Ayvaz T."/>
            <person name="Ross M."/>
            <person name="Santibanez J."/>
            <person name="Aqrawi P."/>
            <person name="Gross S."/>
            <person name="Joshi V."/>
            <person name="Fowler G."/>
            <person name="Nazareth L."/>
            <person name="Reid J."/>
            <person name="Worley K."/>
            <person name="Petrosino J."/>
            <person name="Highlander S."/>
            <person name="Gibbs R."/>
        </authorList>
    </citation>
    <scope>NUCLEOTIDE SEQUENCE [LARGE SCALE GENOMIC DNA]</scope>
    <source>
        <strain evidence="10 11">ATCC 23263</strain>
    </source>
</reference>
<dbReference type="InterPro" id="IPR051204">
    <property type="entry name" value="ABC_transp_perm/SBD"/>
</dbReference>
<evidence type="ECO:0000259" key="9">
    <source>
        <dbReference type="PROSITE" id="PS50928"/>
    </source>
</evidence>
<dbReference type="Gene3D" id="1.10.3720.10">
    <property type="entry name" value="MetI-like"/>
    <property type="match status" value="1"/>
</dbReference>
<comment type="similarity">
    <text evidence="6">In the C-terminal section; belongs to the OsmX family.</text>
</comment>
<comment type="subcellular location">
    <subcellularLocation>
        <location evidence="8">Cell membrane</location>
        <topology evidence="8">Multi-pass membrane protein</topology>
    </subcellularLocation>
    <subcellularLocation>
        <location evidence="1">Membrane</location>
        <topology evidence="1">Multi-pass membrane protein</topology>
    </subcellularLocation>
</comment>
<keyword evidence="4 8" id="KW-1133">Transmembrane helix</keyword>
<evidence type="ECO:0000256" key="8">
    <source>
        <dbReference type="RuleBase" id="RU363032"/>
    </source>
</evidence>
<evidence type="ECO:0000256" key="1">
    <source>
        <dbReference type="ARBA" id="ARBA00004141"/>
    </source>
</evidence>
<dbReference type="InterPro" id="IPR035906">
    <property type="entry name" value="MetI-like_sf"/>
</dbReference>
<evidence type="ECO:0000256" key="5">
    <source>
        <dbReference type="ARBA" id="ARBA00023136"/>
    </source>
</evidence>
<organism evidence="10 11">
    <name type="scientific">Pseudoramibacter alactolyticus ATCC 23263</name>
    <dbReference type="NCBI Taxonomy" id="887929"/>
    <lineage>
        <taxon>Bacteria</taxon>
        <taxon>Bacillati</taxon>
        <taxon>Bacillota</taxon>
        <taxon>Clostridia</taxon>
        <taxon>Eubacteriales</taxon>
        <taxon>Eubacteriaceae</taxon>
        <taxon>Pseudoramibacter</taxon>
    </lineage>
</organism>
<evidence type="ECO:0000256" key="7">
    <source>
        <dbReference type="ARBA" id="ARBA00035652"/>
    </source>
</evidence>
<keyword evidence="2 8" id="KW-0813">Transport</keyword>
<keyword evidence="11" id="KW-1185">Reference proteome</keyword>
<dbReference type="Gene3D" id="3.40.190.10">
    <property type="entry name" value="Periplasmic binding protein-like II"/>
    <property type="match status" value="1"/>
</dbReference>
<feature type="domain" description="ABC transmembrane type-1" evidence="9">
    <location>
        <begin position="6"/>
        <end position="185"/>
    </location>
</feature>
<dbReference type="InterPro" id="IPR007210">
    <property type="entry name" value="ABC_Gly_betaine_transp_sub-bd"/>
</dbReference>
<dbReference type="EMBL" id="AEQN01000023">
    <property type="protein sequence ID" value="EFV01015.1"/>
    <property type="molecule type" value="Genomic_DNA"/>
</dbReference>
<proteinExistence type="inferred from homology"/>
<evidence type="ECO:0000256" key="6">
    <source>
        <dbReference type="ARBA" id="ARBA00035642"/>
    </source>
</evidence>
<dbReference type="eggNOG" id="COG1174">
    <property type="taxonomic scope" value="Bacteria"/>
</dbReference>
<dbReference type="Proteomes" id="UP000004754">
    <property type="component" value="Unassembled WGS sequence"/>
</dbReference>
<accession>E6MIB9</accession>
<dbReference type="Pfam" id="PF04069">
    <property type="entry name" value="OpuAC"/>
    <property type="match status" value="1"/>
</dbReference>
<comment type="similarity">
    <text evidence="8">Belongs to the binding-protein-dependent transport system permease family.</text>
</comment>
<dbReference type="AlphaFoldDB" id="E6MIB9"/>
<evidence type="ECO:0000313" key="10">
    <source>
        <dbReference type="EMBL" id="EFV01015.1"/>
    </source>
</evidence>
<gene>
    <name evidence="10" type="ORF">HMP0721_1754</name>
</gene>
<dbReference type="SUPFAM" id="SSF53850">
    <property type="entry name" value="Periplasmic binding protein-like II"/>
    <property type="match status" value="1"/>
</dbReference>
<dbReference type="InterPro" id="IPR000515">
    <property type="entry name" value="MetI-like"/>
</dbReference>
<protein>
    <submittedName>
        <fullName evidence="10">ABC transporter, permease protein</fullName>
    </submittedName>
</protein>
<dbReference type="eggNOG" id="COG1732">
    <property type="taxonomic scope" value="Bacteria"/>
</dbReference>
<sequence>MTFSLIMEHMFLVLAAITMSILIGIPLGVCAYMMPKSRGLILKVVDILQTIPALALLGLIMILAGPGKLTVVIGITLYSLLPIVQNTCLGLSGIDPGVEEAAKGVGMTSMERLTQVEFPIAFPTVFTGIRIALVNAIGIAVFAAFVGGGGIGGVMNKAIRIQDMKMILTATGALMLIAVVLDLLMGVSEAQIRKSHSSMKRVISSILIVFVAFMATVPFQVAGSNSAGNLMLYDGDYTETQIMHHMIKHLVEGKTDLNVTIQDQMSQVNNYKALIGKKHSCDMMISYDGTWLTTFLHKDPTDVPKGESLYQYTNQLGKKKEGLTMLGKLGFNNTYAIAVPRKLADKYNLKKVSDLEKVAPELTFGAEHEFFTEEGSMKYNPFVRFYNLKFKNQKSVDVSLKYSAIGKGEFDVTEVFATDGLNKNGRRQALLPGIQRRLPHKRGYLY</sequence>
<dbReference type="GO" id="GO:0031460">
    <property type="term" value="P:glycine betaine transport"/>
    <property type="evidence" value="ECO:0007669"/>
    <property type="project" value="TreeGrafter"/>
</dbReference>